<dbReference type="Gene3D" id="3.30.1540.10">
    <property type="entry name" value="formyl-coa transferase, domain 3"/>
    <property type="match status" value="1"/>
</dbReference>
<sequence length="384" mass="42185">MIDQSYQPLAGIRVIEISHMIMGPSAGFFLASLGAEVIKIEPPDGDNTRKLTGMGRGFYPSFNRGKKSVVLNTKTPEGLATLHQLISTADVFLENFRDGSMEKLGLAPTQLQEKYPTLIIASCKGFLQGPYENRTAMDEVVQMMTGMAYMTGPKGRPLRIGSSTVDITGGLFTAFGVVAALFKRQQDGLGHQIRTGLFESCLLLVMQHMVQFDLEGTESPPMPNREFSWPIYDIFTTQDERSIFIGAITGGHWELVCRLLGLEDLLTAPRLQTRMQQINHRAWTIPLVAAAVAKQPYAELAAQLEQQGIPFGPVSRPVEMYDDPHVNRPNGLLSSVDNETGQIYRAPGLPFEVDGQALFPTDPNLAAIGEHTEEILAALQKPAQ</sequence>
<dbReference type="InterPro" id="IPR023606">
    <property type="entry name" value="CoA-Trfase_III_dom_1_sf"/>
</dbReference>
<dbReference type="Proteomes" id="UP000190460">
    <property type="component" value="Unassembled WGS sequence"/>
</dbReference>
<dbReference type="Pfam" id="PF02515">
    <property type="entry name" value="CoA_transf_3"/>
    <property type="match status" value="1"/>
</dbReference>
<dbReference type="PANTHER" id="PTHR48207:SF3">
    <property type="entry name" value="SUCCINATE--HYDROXYMETHYLGLUTARATE COA-TRANSFERASE"/>
    <property type="match status" value="1"/>
</dbReference>
<keyword evidence="3" id="KW-1185">Reference proteome</keyword>
<evidence type="ECO:0000313" key="2">
    <source>
        <dbReference type="EMBL" id="SKA70252.1"/>
    </source>
</evidence>
<dbReference type="InterPro" id="IPR044855">
    <property type="entry name" value="CoA-Trfase_III_dom3_sf"/>
</dbReference>
<keyword evidence="1 2" id="KW-0808">Transferase</keyword>
<evidence type="ECO:0000313" key="3">
    <source>
        <dbReference type="Proteomes" id="UP000190460"/>
    </source>
</evidence>
<reference evidence="2 3" key="1">
    <citation type="submission" date="2017-02" db="EMBL/GenBank/DDBJ databases">
        <authorList>
            <person name="Peterson S.W."/>
        </authorList>
    </citation>
    <scope>NUCLEOTIDE SEQUENCE [LARGE SCALE GENOMIC DNA]</scope>
    <source>
        <strain evidence="2 3">ATCC 49788</strain>
    </source>
</reference>
<dbReference type="AlphaFoldDB" id="A0A1T4VZ00"/>
<evidence type="ECO:0000256" key="1">
    <source>
        <dbReference type="ARBA" id="ARBA00022679"/>
    </source>
</evidence>
<dbReference type="GO" id="GO:0008410">
    <property type="term" value="F:CoA-transferase activity"/>
    <property type="evidence" value="ECO:0007669"/>
    <property type="project" value="TreeGrafter"/>
</dbReference>
<dbReference type="Gene3D" id="3.40.50.10540">
    <property type="entry name" value="Crotonobetainyl-coa:carnitine coa-transferase, domain 1"/>
    <property type="match status" value="1"/>
</dbReference>
<organism evidence="2 3">
    <name type="scientific">Thiothrix eikelboomii</name>
    <dbReference type="NCBI Taxonomy" id="92487"/>
    <lineage>
        <taxon>Bacteria</taxon>
        <taxon>Pseudomonadati</taxon>
        <taxon>Pseudomonadota</taxon>
        <taxon>Gammaproteobacteria</taxon>
        <taxon>Thiotrichales</taxon>
        <taxon>Thiotrichaceae</taxon>
        <taxon>Thiothrix</taxon>
    </lineage>
</organism>
<accession>A0A1T4VZ00</accession>
<dbReference type="InterPro" id="IPR050483">
    <property type="entry name" value="CoA-transferase_III_domain"/>
</dbReference>
<dbReference type="InterPro" id="IPR003673">
    <property type="entry name" value="CoA-Trfase_fam_III"/>
</dbReference>
<dbReference type="SUPFAM" id="SSF89796">
    <property type="entry name" value="CoA-transferase family III (CaiB/BaiF)"/>
    <property type="match status" value="1"/>
</dbReference>
<dbReference type="STRING" id="92487.SAMN02745130_00698"/>
<protein>
    <submittedName>
        <fullName evidence="2">Crotonobetainyl-CoA:carnitine CoA-transferase CaiB</fullName>
    </submittedName>
</protein>
<proteinExistence type="predicted"/>
<dbReference type="EMBL" id="FUYB01000002">
    <property type="protein sequence ID" value="SKA70252.1"/>
    <property type="molecule type" value="Genomic_DNA"/>
</dbReference>
<gene>
    <name evidence="2" type="ORF">SAMN02745130_00698</name>
</gene>
<dbReference type="PANTHER" id="PTHR48207">
    <property type="entry name" value="SUCCINATE--HYDROXYMETHYLGLUTARATE COA-TRANSFERASE"/>
    <property type="match status" value="1"/>
</dbReference>
<dbReference type="RefSeq" id="WP_078921175.1">
    <property type="nucleotide sequence ID" value="NZ_FUYB01000002.1"/>
</dbReference>
<name>A0A1T4VZ00_9GAMM</name>